<dbReference type="InterPro" id="IPR001680">
    <property type="entry name" value="WD40_rpt"/>
</dbReference>
<accession>A0A1I0L5C6</accession>
<evidence type="ECO:0000256" key="2">
    <source>
        <dbReference type="ARBA" id="ARBA00022737"/>
    </source>
</evidence>
<dbReference type="Pfam" id="PF00400">
    <property type="entry name" value="WD40"/>
    <property type="match status" value="1"/>
</dbReference>
<evidence type="ECO:0000256" key="4">
    <source>
        <dbReference type="SAM" id="MobiDB-lite"/>
    </source>
</evidence>
<dbReference type="InterPro" id="IPR015943">
    <property type="entry name" value="WD40/YVTN_repeat-like_dom_sf"/>
</dbReference>
<keyword evidence="6" id="KW-1185">Reference proteome</keyword>
<gene>
    <name evidence="5" type="ORF">SAMN05421811_111288</name>
</gene>
<evidence type="ECO:0000256" key="1">
    <source>
        <dbReference type="ARBA" id="ARBA00022574"/>
    </source>
</evidence>
<dbReference type="Proteomes" id="UP000199361">
    <property type="component" value="Unassembled WGS sequence"/>
</dbReference>
<evidence type="ECO:0000256" key="3">
    <source>
        <dbReference type="PROSITE-ProRule" id="PRU00221"/>
    </source>
</evidence>
<sequence length="132" mass="13717">MGRCSDGTPVAVSGDIPPGPDEDGGTPPSWIRIWNLDTGKPIGASIEVPSRGGVEVVVGRRGDGSPVIVSGDDDGNLLMWDLDTGERVGEPLGGHTRPISALATGRRSDGTFVVVSGGMDKTIRIWSLRRAA</sequence>
<dbReference type="SUPFAM" id="SSF50998">
    <property type="entry name" value="Quinoprotein alcohol dehydrogenase-like"/>
    <property type="match status" value="1"/>
</dbReference>
<dbReference type="InterPro" id="IPR011047">
    <property type="entry name" value="Quinoprotein_ADH-like_sf"/>
</dbReference>
<dbReference type="AlphaFoldDB" id="A0A1I0L5C6"/>
<feature type="repeat" description="WD" evidence="3">
    <location>
        <begin position="92"/>
        <end position="132"/>
    </location>
</feature>
<dbReference type="Gene3D" id="2.130.10.10">
    <property type="entry name" value="YVTN repeat-like/Quinoprotein amine dehydrogenase"/>
    <property type="match status" value="1"/>
</dbReference>
<dbReference type="PANTHER" id="PTHR22847">
    <property type="entry name" value="WD40 REPEAT PROTEIN"/>
    <property type="match status" value="1"/>
</dbReference>
<evidence type="ECO:0000313" key="6">
    <source>
        <dbReference type="Proteomes" id="UP000199361"/>
    </source>
</evidence>
<dbReference type="STRING" id="568860.SAMN05421811_111288"/>
<dbReference type="EMBL" id="FOHX01000011">
    <property type="protein sequence ID" value="SEU33885.1"/>
    <property type="molecule type" value="Genomic_DNA"/>
</dbReference>
<feature type="region of interest" description="Disordered" evidence="4">
    <location>
        <begin position="1"/>
        <end position="28"/>
    </location>
</feature>
<dbReference type="PROSITE" id="PS50294">
    <property type="entry name" value="WD_REPEATS_REGION"/>
    <property type="match status" value="1"/>
</dbReference>
<keyword evidence="2" id="KW-0677">Repeat</keyword>
<keyword evidence="1 3" id="KW-0853">WD repeat</keyword>
<dbReference type="SMART" id="SM00320">
    <property type="entry name" value="WD40"/>
    <property type="match status" value="2"/>
</dbReference>
<organism evidence="5 6">
    <name type="scientific">Nonomuraea wenchangensis</name>
    <dbReference type="NCBI Taxonomy" id="568860"/>
    <lineage>
        <taxon>Bacteria</taxon>
        <taxon>Bacillati</taxon>
        <taxon>Actinomycetota</taxon>
        <taxon>Actinomycetes</taxon>
        <taxon>Streptosporangiales</taxon>
        <taxon>Streptosporangiaceae</taxon>
        <taxon>Nonomuraea</taxon>
    </lineage>
</organism>
<evidence type="ECO:0000313" key="5">
    <source>
        <dbReference type="EMBL" id="SEU33885.1"/>
    </source>
</evidence>
<protein>
    <submittedName>
        <fullName evidence="5">WD domain-containing protein, G-beta repeat-containing protein</fullName>
    </submittedName>
</protein>
<reference evidence="5 6" key="1">
    <citation type="submission" date="2016-10" db="EMBL/GenBank/DDBJ databases">
        <authorList>
            <person name="de Groot N.N."/>
        </authorList>
    </citation>
    <scope>NUCLEOTIDE SEQUENCE [LARGE SCALE GENOMIC DNA]</scope>
    <source>
        <strain evidence="5 6">CGMCC 4.5598</strain>
    </source>
</reference>
<name>A0A1I0L5C6_9ACTN</name>
<dbReference type="PANTHER" id="PTHR22847:SF637">
    <property type="entry name" value="WD REPEAT DOMAIN 5B"/>
    <property type="match status" value="1"/>
</dbReference>
<proteinExistence type="predicted"/>
<dbReference type="PROSITE" id="PS50082">
    <property type="entry name" value="WD_REPEATS_2"/>
    <property type="match status" value="2"/>
</dbReference>
<feature type="repeat" description="WD" evidence="3">
    <location>
        <begin position="68"/>
        <end position="90"/>
    </location>
</feature>